<reference evidence="3" key="1">
    <citation type="journal article" date="2019" name="Int. J. Syst. Evol. Microbiol.">
        <title>The Global Catalogue of Microorganisms (GCM) 10K type strain sequencing project: providing services to taxonomists for standard genome sequencing and annotation.</title>
        <authorList>
            <consortium name="The Broad Institute Genomics Platform"/>
            <consortium name="The Broad Institute Genome Sequencing Center for Infectious Disease"/>
            <person name="Wu L."/>
            <person name="Ma J."/>
        </authorList>
    </citation>
    <scope>NUCLEOTIDE SEQUENCE [LARGE SCALE GENOMIC DNA]</scope>
    <source>
        <strain evidence="3">JCM 16929</strain>
    </source>
</reference>
<feature type="compositionally biased region" description="Basic and acidic residues" evidence="1">
    <location>
        <begin position="84"/>
        <end position="93"/>
    </location>
</feature>
<evidence type="ECO:0000313" key="3">
    <source>
        <dbReference type="Proteomes" id="UP001501490"/>
    </source>
</evidence>
<protein>
    <submittedName>
        <fullName evidence="2">Uncharacterized protein</fullName>
    </submittedName>
</protein>
<accession>A0ABP6ZWX5</accession>
<evidence type="ECO:0000256" key="1">
    <source>
        <dbReference type="SAM" id="MobiDB-lite"/>
    </source>
</evidence>
<proteinExistence type="predicted"/>
<keyword evidence="3" id="KW-1185">Reference proteome</keyword>
<gene>
    <name evidence="2" type="ORF">GCM10022236_25150</name>
</gene>
<dbReference type="Proteomes" id="UP001501490">
    <property type="component" value="Unassembled WGS sequence"/>
</dbReference>
<sequence length="93" mass="9113">MPWATSIFSAFGVTLPSAMVMSMVRPAALAEPEGDAGAPVGGALDAAALGEAAGPLGAGVHAVAKPTRQSATAAASAGPRSRIGRIEQDNLDT</sequence>
<comment type="caution">
    <text evidence="2">The sequence shown here is derived from an EMBL/GenBank/DDBJ whole genome shotgun (WGS) entry which is preliminary data.</text>
</comment>
<name>A0ABP6ZWX5_9ACTN</name>
<feature type="region of interest" description="Disordered" evidence="1">
    <location>
        <begin position="67"/>
        <end position="93"/>
    </location>
</feature>
<organism evidence="2 3">
    <name type="scientific">Microlunatus ginsengisoli</name>
    <dbReference type="NCBI Taxonomy" id="363863"/>
    <lineage>
        <taxon>Bacteria</taxon>
        <taxon>Bacillati</taxon>
        <taxon>Actinomycetota</taxon>
        <taxon>Actinomycetes</taxon>
        <taxon>Propionibacteriales</taxon>
        <taxon>Propionibacteriaceae</taxon>
        <taxon>Microlunatus</taxon>
    </lineage>
</organism>
<dbReference type="EMBL" id="BAABAB010000016">
    <property type="protein sequence ID" value="GAA3621732.1"/>
    <property type="molecule type" value="Genomic_DNA"/>
</dbReference>
<evidence type="ECO:0000313" key="2">
    <source>
        <dbReference type="EMBL" id="GAA3621732.1"/>
    </source>
</evidence>